<evidence type="ECO:0000313" key="1">
    <source>
        <dbReference type="EMBL" id="KAI4332704.1"/>
    </source>
</evidence>
<dbReference type="EMBL" id="CM039432">
    <property type="protein sequence ID" value="KAI4332704.1"/>
    <property type="molecule type" value="Genomic_DNA"/>
</dbReference>
<comment type="caution">
    <text evidence="1">The sequence shown here is derived from an EMBL/GenBank/DDBJ whole genome shotgun (WGS) entry which is preliminary data.</text>
</comment>
<name>A0ACB9NAG1_BAUVA</name>
<keyword evidence="2" id="KW-1185">Reference proteome</keyword>
<evidence type="ECO:0000313" key="2">
    <source>
        <dbReference type="Proteomes" id="UP000828941"/>
    </source>
</evidence>
<protein>
    <submittedName>
        <fullName evidence="1">Uncharacterized protein</fullName>
    </submittedName>
</protein>
<accession>A0ACB9NAG1</accession>
<sequence>MSRLLAKCSEVAAGFLAIAFADRSSTNRKGASQISLSFLLAVSICNKEGFLTRSIAKPPNGHFLAVAWKRCNDLLVSWLLKSISLPIASTFFYMSDAVEIWEKLAQRLAQPDDMRICFLQ</sequence>
<organism evidence="1 2">
    <name type="scientific">Bauhinia variegata</name>
    <name type="common">Purple orchid tree</name>
    <name type="synonym">Phanera variegata</name>
    <dbReference type="NCBI Taxonomy" id="167791"/>
    <lineage>
        <taxon>Eukaryota</taxon>
        <taxon>Viridiplantae</taxon>
        <taxon>Streptophyta</taxon>
        <taxon>Embryophyta</taxon>
        <taxon>Tracheophyta</taxon>
        <taxon>Spermatophyta</taxon>
        <taxon>Magnoliopsida</taxon>
        <taxon>eudicotyledons</taxon>
        <taxon>Gunneridae</taxon>
        <taxon>Pentapetalae</taxon>
        <taxon>rosids</taxon>
        <taxon>fabids</taxon>
        <taxon>Fabales</taxon>
        <taxon>Fabaceae</taxon>
        <taxon>Cercidoideae</taxon>
        <taxon>Cercideae</taxon>
        <taxon>Bauhiniinae</taxon>
        <taxon>Bauhinia</taxon>
    </lineage>
</organism>
<proteinExistence type="predicted"/>
<reference evidence="1 2" key="1">
    <citation type="journal article" date="2022" name="DNA Res.">
        <title>Chromosomal-level genome assembly of the orchid tree Bauhinia variegata (Leguminosae; Cercidoideae) supports the allotetraploid origin hypothesis of Bauhinia.</title>
        <authorList>
            <person name="Zhong Y."/>
            <person name="Chen Y."/>
            <person name="Zheng D."/>
            <person name="Pang J."/>
            <person name="Liu Y."/>
            <person name="Luo S."/>
            <person name="Meng S."/>
            <person name="Qian L."/>
            <person name="Wei D."/>
            <person name="Dai S."/>
            <person name="Zhou R."/>
        </authorList>
    </citation>
    <scope>NUCLEOTIDE SEQUENCE [LARGE SCALE GENOMIC DNA]</scope>
    <source>
        <strain evidence="1">BV-YZ2020</strain>
    </source>
</reference>
<gene>
    <name evidence="1" type="ORF">L6164_017590</name>
</gene>
<dbReference type="Proteomes" id="UP000828941">
    <property type="component" value="Chromosome 7"/>
</dbReference>